<proteinExistence type="predicted"/>
<organism evidence="2 3">
    <name type="scientific">Lepraria finkii</name>
    <dbReference type="NCBI Taxonomy" id="1340010"/>
    <lineage>
        <taxon>Eukaryota</taxon>
        <taxon>Fungi</taxon>
        <taxon>Dikarya</taxon>
        <taxon>Ascomycota</taxon>
        <taxon>Pezizomycotina</taxon>
        <taxon>Lecanoromycetes</taxon>
        <taxon>OSLEUM clade</taxon>
        <taxon>Lecanoromycetidae</taxon>
        <taxon>Lecanorales</taxon>
        <taxon>Lecanorineae</taxon>
        <taxon>Stereocaulaceae</taxon>
        <taxon>Lepraria</taxon>
    </lineage>
</organism>
<reference evidence="2 3" key="1">
    <citation type="submission" date="2024-09" db="EMBL/GenBank/DDBJ databases">
        <title>Rethinking Asexuality: The Enigmatic Case of Functional Sexual Genes in Lepraria (Stereocaulaceae).</title>
        <authorList>
            <person name="Doellman M."/>
            <person name="Sun Y."/>
            <person name="Barcenas-Pena A."/>
            <person name="Lumbsch H.T."/>
            <person name="Grewe F."/>
        </authorList>
    </citation>
    <scope>NUCLEOTIDE SEQUENCE [LARGE SCALE GENOMIC DNA]</scope>
    <source>
        <strain evidence="2 3">Grewe 0041</strain>
    </source>
</reference>
<name>A0ABR4B041_9LECA</name>
<dbReference type="PANTHER" id="PTHR13246">
    <property type="entry name" value="ENDO BETA N-ACETYLGLUCOSAMINIDASE"/>
    <property type="match status" value="1"/>
</dbReference>
<evidence type="ECO:0000313" key="3">
    <source>
        <dbReference type="Proteomes" id="UP001590951"/>
    </source>
</evidence>
<evidence type="ECO:0000259" key="1">
    <source>
        <dbReference type="Pfam" id="PF03644"/>
    </source>
</evidence>
<dbReference type="InterPro" id="IPR005201">
    <property type="entry name" value="TIM_ENGase"/>
</dbReference>
<sequence>MAPFANLDSLGFPGWKKIGWHAGKKLRDILNPPRDTGPTREERRAQRLRDNLKSFVYFDDFDEVHDWNPKDIDPIQVANTPLLERSAAQVHDQKGPTTSVLLCHDYSGGYHDYESVWAPLLEDELYCCHYLQYVDTFAYFSHKLVCIPPPTWTNTMHRNGVKVLGTFIIESEKLQIERMFEHNRGEFVVAQQLADMADAYGFDGWLLNIEAELPKAMEIIQLNRFIESLKLLLGPERSVAWYDALTVDNEVDYQNGLSVKNLPFALAADSLFTNYKWTKKKLDEARIIAERNGLDITKIHFGVDVWAQNTNMPGPPRVTFPPKGGGGTNTGLALNVLADRGFSTAIFAPAWTHEHFSTSSANGSSIAKKVEGAMWKGLPLPDRLGCDCRKARPHHTTEYQMNPIVKYAREFPVGTSSYFETDFQAAFERVASSEDQDSHKVRSRLGSQAILPRPLPEPSPGTEHPIYWELPEESSKGLLIMTKISGHGRPKSSPREEAYRLCLLKLNMPADGTLEGIITAGEPTSLQANWGFYAVFTRPPSQGLDYIYWSYGKFGRLGHISIGLKSEHAHSRLVELGVYCEGLHSNNVGPLELCQILNITIRPRDPVPLVWNIIDIQVAEPANAGAVQKRLTWAWSGMRDSKPFGLPWSKTTGPFSHFVVVCGSKELGRAYCNEFPLQRSDFEDCEREGEDVEVVIDGVFFGGGKASSGSIVIPGSEVMLA</sequence>
<feature type="domain" description="Cytosolic endo-beta-N-acetylglucosaminidase TIM barrel" evidence="1">
    <location>
        <begin position="122"/>
        <end position="426"/>
    </location>
</feature>
<gene>
    <name evidence="2" type="ORF">ABVK25_008838</name>
</gene>
<keyword evidence="3" id="KW-1185">Reference proteome</keyword>
<dbReference type="PANTHER" id="PTHR13246:SF1">
    <property type="entry name" value="CYTOSOLIC ENDO-BETA-N-ACETYLGLUCOSAMINIDASE"/>
    <property type="match status" value="1"/>
</dbReference>
<dbReference type="Proteomes" id="UP001590951">
    <property type="component" value="Unassembled WGS sequence"/>
</dbReference>
<evidence type="ECO:0000313" key="2">
    <source>
        <dbReference type="EMBL" id="KAL2050940.1"/>
    </source>
</evidence>
<dbReference type="Pfam" id="PF03644">
    <property type="entry name" value="Glyco_hydro_85"/>
    <property type="match status" value="1"/>
</dbReference>
<comment type="caution">
    <text evidence="2">The sequence shown here is derived from an EMBL/GenBank/DDBJ whole genome shotgun (WGS) entry which is preliminary data.</text>
</comment>
<dbReference type="InterPro" id="IPR032979">
    <property type="entry name" value="ENGase"/>
</dbReference>
<dbReference type="EMBL" id="JBHFEH010000041">
    <property type="protein sequence ID" value="KAL2050940.1"/>
    <property type="molecule type" value="Genomic_DNA"/>
</dbReference>
<protein>
    <recommendedName>
        <fullName evidence="1">Cytosolic endo-beta-N-acetylglucosaminidase TIM barrel domain-containing protein</fullName>
    </recommendedName>
</protein>
<accession>A0ABR4B041</accession>
<dbReference type="Gene3D" id="3.20.20.80">
    <property type="entry name" value="Glycosidases"/>
    <property type="match status" value="1"/>
</dbReference>